<evidence type="ECO:0000256" key="7">
    <source>
        <dbReference type="ARBA" id="ARBA00023242"/>
    </source>
</evidence>
<evidence type="ECO:0000313" key="11">
    <source>
        <dbReference type="EMBL" id="KLT41093.1"/>
    </source>
</evidence>
<dbReference type="GO" id="GO:0006351">
    <property type="term" value="P:DNA-templated transcription"/>
    <property type="evidence" value="ECO:0007669"/>
    <property type="project" value="InterPro"/>
</dbReference>
<dbReference type="Gene3D" id="4.10.240.10">
    <property type="entry name" value="Zn(2)-C6 fungal-type DNA-binding domain"/>
    <property type="match status" value="1"/>
</dbReference>
<evidence type="ECO:0000256" key="5">
    <source>
        <dbReference type="ARBA" id="ARBA00023125"/>
    </source>
</evidence>
<dbReference type="Proteomes" id="UP000053611">
    <property type="component" value="Unassembled WGS sequence"/>
</dbReference>
<organism evidence="11 12">
    <name type="scientific">Cutaneotrichosporon oleaginosum</name>
    <dbReference type="NCBI Taxonomy" id="879819"/>
    <lineage>
        <taxon>Eukaryota</taxon>
        <taxon>Fungi</taxon>
        <taxon>Dikarya</taxon>
        <taxon>Basidiomycota</taxon>
        <taxon>Agaricomycotina</taxon>
        <taxon>Tremellomycetes</taxon>
        <taxon>Trichosporonales</taxon>
        <taxon>Trichosporonaceae</taxon>
        <taxon>Cutaneotrichosporon</taxon>
    </lineage>
</organism>
<proteinExistence type="predicted"/>
<evidence type="ECO:0000256" key="6">
    <source>
        <dbReference type="ARBA" id="ARBA00023163"/>
    </source>
</evidence>
<comment type="subcellular location">
    <subcellularLocation>
        <location evidence="1">Nucleus</location>
    </subcellularLocation>
</comment>
<dbReference type="AlphaFoldDB" id="A0A0J0XJ53"/>
<evidence type="ECO:0000256" key="9">
    <source>
        <dbReference type="SAM" id="MobiDB-lite"/>
    </source>
</evidence>
<gene>
    <name evidence="11" type="ORF">CC85DRAFT_286786</name>
</gene>
<dbReference type="InterPro" id="IPR001138">
    <property type="entry name" value="Zn2Cys6_DnaBD"/>
</dbReference>
<keyword evidence="7" id="KW-0539">Nucleus</keyword>
<evidence type="ECO:0000259" key="10">
    <source>
        <dbReference type="PROSITE" id="PS50048"/>
    </source>
</evidence>
<keyword evidence="4" id="KW-0805">Transcription regulation</keyword>
<dbReference type="EMBL" id="KQ087223">
    <property type="protein sequence ID" value="KLT41093.1"/>
    <property type="molecule type" value="Genomic_DNA"/>
</dbReference>
<dbReference type="SMART" id="SM00066">
    <property type="entry name" value="GAL4"/>
    <property type="match status" value="1"/>
</dbReference>
<dbReference type="GO" id="GO:0005634">
    <property type="term" value="C:nucleus"/>
    <property type="evidence" value="ECO:0007669"/>
    <property type="project" value="UniProtKB-SubCell"/>
</dbReference>
<sequence>MALRRPSLASIRNLPLGDPARSPPQSLLPTSAKQACQACQQRKRKCDRKQPRCSMCEKRQIDCVFDLKGDPTLLADALVALEEREARVQALEQRVAALEGVLRSVPELAHFARLPTDELPGCSPASMEADLAAVSLDDGRDRGSELLPRELVDMVEERLAALHHPQQISITNTMHIHLGGAATVEETNHWPPAEWPSRERGELLVNTFISMNPLYPMYWKDDMQQDLAAVMDGKGTPLQEYTMTLVFAIACQYLAQRDCEQLDTAMFRQKAFSLIGVVLRSEPAIRCAEALFLLCLYGVFDWANPDLAHASPLASHVMRTLGLYRDPPATLPQRERDRRRAFFWSLYGIDLGLASLLYNFPVGFDGTQITMAWPESLDDSIAERHGIDPIETTKLNVELRQIEWSFASYQRGTRPDIRPSELIARLDAWRERAQRTTQKRPQGPTSTHLDMYYHMLRGQLHGPHLDPHGGDARIMRESARSTLEYMVALNQQSLMGDSYFHFNYMIIMGMALLYAVLRLDGNPAKCDAAWCAAAIDDVEKCQAYLRSFCKGWPHTRVLSHTYDCFAARAIAQLQIHFERPAGMSLIELVPTPEMDDKSGILVAVNPVHPLVEDPLHLFQTNQKEGDVDALLSMLGWNAEWLPELLPSFQ</sequence>
<evidence type="ECO:0000256" key="3">
    <source>
        <dbReference type="ARBA" id="ARBA00022833"/>
    </source>
</evidence>
<dbReference type="GO" id="GO:0043565">
    <property type="term" value="F:sequence-specific DNA binding"/>
    <property type="evidence" value="ECO:0007669"/>
    <property type="project" value="TreeGrafter"/>
</dbReference>
<dbReference type="GO" id="GO:0045944">
    <property type="term" value="P:positive regulation of transcription by RNA polymerase II"/>
    <property type="evidence" value="ECO:0007669"/>
    <property type="project" value="TreeGrafter"/>
</dbReference>
<dbReference type="PANTHER" id="PTHR47782:SF14">
    <property type="entry name" value="ZN(II)2CYS6 TRANSCRIPTION FACTOR (EUROFUNG)"/>
    <property type="match status" value="1"/>
</dbReference>
<evidence type="ECO:0000256" key="2">
    <source>
        <dbReference type="ARBA" id="ARBA00022723"/>
    </source>
</evidence>
<dbReference type="PANTHER" id="PTHR47782">
    <property type="entry name" value="ZN(II)2CYS6 TRANSCRIPTION FACTOR (EUROFUNG)-RELATED"/>
    <property type="match status" value="1"/>
</dbReference>
<dbReference type="SUPFAM" id="SSF57701">
    <property type="entry name" value="Zn2/Cys6 DNA-binding domain"/>
    <property type="match status" value="1"/>
</dbReference>
<evidence type="ECO:0000256" key="4">
    <source>
        <dbReference type="ARBA" id="ARBA00023015"/>
    </source>
</evidence>
<evidence type="ECO:0000256" key="8">
    <source>
        <dbReference type="SAM" id="Coils"/>
    </source>
</evidence>
<feature type="region of interest" description="Disordered" evidence="9">
    <location>
        <begin position="1"/>
        <end position="29"/>
    </location>
</feature>
<accession>A0A0J0XJ53</accession>
<keyword evidence="12" id="KW-1185">Reference proteome</keyword>
<reference evidence="11 12" key="1">
    <citation type="submission" date="2015-03" db="EMBL/GenBank/DDBJ databases">
        <title>Genomics and transcriptomics of the oil-accumulating basidiomycete yeast T. oleaginosus allow insights into substrate utilization and the diverse evolutionary trajectories of mating systems in fungi.</title>
        <authorList>
            <consortium name="DOE Joint Genome Institute"/>
            <person name="Kourist R."/>
            <person name="Kracht O."/>
            <person name="Bracharz F."/>
            <person name="Lipzen A."/>
            <person name="Nolan M."/>
            <person name="Ohm R."/>
            <person name="Grigoriev I."/>
            <person name="Sun S."/>
            <person name="Heitman J."/>
            <person name="Bruck T."/>
            <person name="Nowrousian M."/>
        </authorList>
    </citation>
    <scope>NUCLEOTIDE SEQUENCE [LARGE SCALE GENOMIC DNA]</scope>
    <source>
        <strain evidence="11 12">IBC0246</strain>
    </source>
</reference>
<dbReference type="STRING" id="879819.A0A0J0XJ53"/>
<dbReference type="CDD" id="cd12148">
    <property type="entry name" value="fungal_TF_MHR"/>
    <property type="match status" value="1"/>
</dbReference>
<feature type="domain" description="Zn(2)-C6 fungal-type" evidence="10">
    <location>
        <begin position="35"/>
        <end position="65"/>
    </location>
</feature>
<protein>
    <recommendedName>
        <fullName evidence="10">Zn(2)-C6 fungal-type domain-containing protein</fullName>
    </recommendedName>
</protein>
<dbReference type="InterPro" id="IPR036864">
    <property type="entry name" value="Zn2-C6_fun-type_DNA-bd_sf"/>
</dbReference>
<dbReference type="Pfam" id="PF04082">
    <property type="entry name" value="Fungal_trans"/>
    <property type="match status" value="1"/>
</dbReference>
<keyword evidence="5" id="KW-0238">DNA-binding</keyword>
<dbReference type="InterPro" id="IPR007219">
    <property type="entry name" value="XnlR_reg_dom"/>
</dbReference>
<dbReference type="GO" id="GO:0000981">
    <property type="term" value="F:DNA-binding transcription factor activity, RNA polymerase II-specific"/>
    <property type="evidence" value="ECO:0007669"/>
    <property type="project" value="InterPro"/>
</dbReference>
<evidence type="ECO:0000313" key="12">
    <source>
        <dbReference type="Proteomes" id="UP000053611"/>
    </source>
</evidence>
<feature type="coiled-coil region" evidence="8">
    <location>
        <begin position="74"/>
        <end position="101"/>
    </location>
</feature>
<dbReference type="GO" id="GO:0008270">
    <property type="term" value="F:zinc ion binding"/>
    <property type="evidence" value="ECO:0007669"/>
    <property type="project" value="InterPro"/>
</dbReference>
<dbReference type="RefSeq" id="XP_018277584.1">
    <property type="nucleotide sequence ID" value="XM_018423636.1"/>
</dbReference>
<name>A0A0J0XJ53_9TREE</name>
<keyword evidence="3" id="KW-0862">Zinc</keyword>
<dbReference type="PROSITE" id="PS50048">
    <property type="entry name" value="ZN2_CY6_FUNGAL_2"/>
    <property type="match status" value="1"/>
</dbReference>
<dbReference type="GeneID" id="28984239"/>
<dbReference type="CDD" id="cd00067">
    <property type="entry name" value="GAL4"/>
    <property type="match status" value="1"/>
</dbReference>
<keyword evidence="2" id="KW-0479">Metal-binding</keyword>
<dbReference type="InterPro" id="IPR052202">
    <property type="entry name" value="Yeast_MetPath_Reg"/>
</dbReference>
<dbReference type="Pfam" id="PF00172">
    <property type="entry name" value="Zn_clus"/>
    <property type="match status" value="1"/>
</dbReference>
<keyword evidence="6" id="KW-0804">Transcription</keyword>
<evidence type="ECO:0000256" key="1">
    <source>
        <dbReference type="ARBA" id="ARBA00004123"/>
    </source>
</evidence>
<keyword evidence="8" id="KW-0175">Coiled coil</keyword>